<accession>A0ABR2V9K5</accession>
<evidence type="ECO:0000256" key="2">
    <source>
        <dbReference type="ARBA" id="ARBA00004922"/>
    </source>
</evidence>
<protein>
    <recommendedName>
        <fullName evidence="4">N-acetylgalactosaminide beta-1,3-galactosyltransferase</fullName>
        <ecNumber evidence="4">2.4.1.122</ecNumber>
    </recommendedName>
</protein>
<keyword evidence="6" id="KW-0808">Transferase</keyword>
<name>A0ABR2V9K5_9PEZI</name>
<evidence type="ECO:0000256" key="10">
    <source>
        <dbReference type="ARBA" id="ARBA00022989"/>
    </source>
</evidence>
<dbReference type="InterPro" id="IPR003378">
    <property type="entry name" value="Fringe-like_glycosylTrfase"/>
</dbReference>
<sequence>MHIHSRSAKLRRRFQVIVSLLSLLLLHLYDQQASRPVKPNISSNFVEPVKAEDPCYQLAGLEDVFVVLKTGASDALEAVPLHLATTLRCVPHFSIYSDFEEDISGHHIQNVLDDVDPDIQATHHDFEYYRRLQEGGREAFSSGEVARWSSAQNTASGRDSPGWRLDKWKFLPTAEKALHARPDEKWYVIFEGDSYIVWRNLLDWLSNFDASHPYYLGRQMVIGDVVFAHGGAGIVMSRPALEKVVEHRRKNLRHYDEFTAGHWAGDCVLGKALLDAAVELFYSWPDLSVDQPSDMDFKDILGRQKLWCRHIASYHHMSPAEISGFSRWEQNHTGENIFTHGDVFDQYILPQLQPERVDWDNLSDTNTTLERDTTADCRSACESRPNCMQFSLSEEGCKTSDTIKLGRRHVGSKDTSQIRSGWLMDRVHAFRDEVYSSCRVQGWTLP</sequence>
<comment type="similarity">
    <text evidence="3">Belongs to the glycosyltransferase 31 family. Beta3-Gal-T subfamily.</text>
</comment>
<dbReference type="EMBL" id="JARVKF010000090">
    <property type="protein sequence ID" value="KAK9423165.1"/>
    <property type="molecule type" value="Genomic_DNA"/>
</dbReference>
<dbReference type="PANTHER" id="PTHR23033:SF47">
    <property type="entry name" value="APPLE DOMAIN-CONTAINING PROTEIN-RELATED"/>
    <property type="match status" value="1"/>
</dbReference>
<comment type="subcellular location">
    <subcellularLocation>
        <location evidence="1">Membrane</location>
        <topology evidence="1">Single-pass type II membrane protein</topology>
    </subcellularLocation>
</comment>
<dbReference type="InterPro" id="IPR026050">
    <property type="entry name" value="C1GALT1/C1GALT1_chp1"/>
</dbReference>
<reference evidence="14 15" key="1">
    <citation type="journal article" date="2024" name="J. Plant Pathol.">
        <title>Sequence and assembly of the genome of Seiridium unicorne, isolate CBS 538.82, causal agent of cypress canker disease.</title>
        <authorList>
            <person name="Scali E."/>
            <person name="Rocca G.D."/>
            <person name="Danti R."/>
            <person name="Garbelotto M."/>
            <person name="Barberini S."/>
            <person name="Baroncelli R."/>
            <person name="Emiliani G."/>
        </authorList>
    </citation>
    <scope>NUCLEOTIDE SEQUENCE [LARGE SCALE GENOMIC DNA]</scope>
    <source>
        <strain evidence="14 15">BM-138-508</strain>
    </source>
</reference>
<evidence type="ECO:0000256" key="4">
    <source>
        <dbReference type="ARBA" id="ARBA00012557"/>
    </source>
</evidence>
<keyword evidence="15" id="KW-1185">Reference proteome</keyword>
<evidence type="ECO:0000313" key="15">
    <source>
        <dbReference type="Proteomes" id="UP001408356"/>
    </source>
</evidence>
<dbReference type="Proteomes" id="UP001408356">
    <property type="component" value="Unassembled WGS sequence"/>
</dbReference>
<evidence type="ECO:0000256" key="1">
    <source>
        <dbReference type="ARBA" id="ARBA00004606"/>
    </source>
</evidence>
<feature type="domain" description="Fringe-like glycosyltransferase" evidence="13">
    <location>
        <begin position="179"/>
        <end position="271"/>
    </location>
</feature>
<keyword evidence="7" id="KW-0812">Transmembrane</keyword>
<keyword evidence="8" id="KW-0547">Nucleotide-binding</keyword>
<evidence type="ECO:0000256" key="9">
    <source>
        <dbReference type="ARBA" id="ARBA00022968"/>
    </source>
</evidence>
<keyword evidence="9" id="KW-0735">Signal-anchor</keyword>
<keyword evidence="11" id="KW-0472">Membrane</keyword>
<dbReference type="Gene3D" id="3.90.550.50">
    <property type="match status" value="1"/>
</dbReference>
<dbReference type="Pfam" id="PF02434">
    <property type="entry name" value="Fringe"/>
    <property type="match status" value="1"/>
</dbReference>
<evidence type="ECO:0000256" key="12">
    <source>
        <dbReference type="SAM" id="SignalP"/>
    </source>
</evidence>
<comment type="caution">
    <text evidence="14">The sequence shown here is derived from an EMBL/GenBank/DDBJ whole genome shotgun (WGS) entry which is preliminary data.</text>
</comment>
<evidence type="ECO:0000259" key="13">
    <source>
        <dbReference type="Pfam" id="PF02434"/>
    </source>
</evidence>
<feature type="chain" id="PRO_5047325362" description="N-acetylgalactosaminide beta-1,3-galactosyltransferase" evidence="12">
    <location>
        <begin position="34"/>
        <end position="446"/>
    </location>
</feature>
<evidence type="ECO:0000256" key="7">
    <source>
        <dbReference type="ARBA" id="ARBA00022692"/>
    </source>
</evidence>
<organism evidence="14 15">
    <name type="scientific">Seiridium unicorne</name>
    <dbReference type="NCBI Taxonomy" id="138068"/>
    <lineage>
        <taxon>Eukaryota</taxon>
        <taxon>Fungi</taxon>
        <taxon>Dikarya</taxon>
        <taxon>Ascomycota</taxon>
        <taxon>Pezizomycotina</taxon>
        <taxon>Sordariomycetes</taxon>
        <taxon>Xylariomycetidae</taxon>
        <taxon>Amphisphaeriales</taxon>
        <taxon>Sporocadaceae</taxon>
        <taxon>Seiridium</taxon>
    </lineage>
</organism>
<keyword evidence="12" id="KW-0732">Signal</keyword>
<evidence type="ECO:0000256" key="5">
    <source>
        <dbReference type="ARBA" id="ARBA00022676"/>
    </source>
</evidence>
<dbReference type="PANTHER" id="PTHR23033">
    <property type="entry name" value="BETA1,3-GALACTOSYLTRANSFERASE"/>
    <property type="match status" value="1"/>
</dbReference>
<evidence type="ECO:0000256" key="11">
    <source>
        <dbReference type="ARBA" id="ARBA00023136"/>
    </source>
</evidence>
<keyword evidence="10" id="KW-1133">Transmembrane helix</keyword>
<comment type="pathway">
    <text evidence="2">Protein modification; protein glycosylation.</text>
</comment>
<evidence type="ECO:0000313" key="14">
    <source>
        <dbReference type="EMBL" id="KAK9423165.1"/>
    </source>
</evidence>
<dbReference type="EC" id="2.4.1.122" evidence="4"/>
<keyword evidence="5" id="KW-0328">Glycosyltransferase</keyword>
<proteinExistence type="inferred from homology"/>
<evidence type="ECO:0000256" key="3">
    <source>
        <dbReference type="ARBA" id="ARBA00006462"/>
    </source>
</evidence>
<feature type="signal peptide" evidence="12">
    <location>
        <begin position="1"/>
        <end position="33"/>
    </location>
</feature>
<evidence type="ECO:0000256" key="6">
    <source>
        <dbReference type="ARBA" id="ARBA00022679"/>
    </source>
</evidence>
<evidence type="ECO:0000256" key="8">
    <source>
        <dbReference type="ARBA" id="ARBA00022741"/>
    </source>
</evidence>
<gene>
    <name evidence="14" type="ORF">SUNI508_04459</name>
</gene>